<dbReference type="OrthoDB" id="66881at2759"/>
<dbReference type="EMBL" id="AP024426">
    <property type="protein sequence ID" value="BCR95800.1"/>
    <property type="molecule type" value="Genomic_DNA"/>
</dbReference>
<feature type="region of interest" description="Disordered" evidence="1">
    <location>
        <begin position="145"/>
        <end position="176"/>
    </location>
</feature>
<dbReference type="RefSeq" id="XP_041539566.1">
    <property type="nucleotide sequence ID" value="XM_041685486.1"/>
</dbReference>
<reference evidence="2" key="1">
    <citation type="submission" date="2021-01" db="EMBL/GenBank/DDBJ databases">
        <authorList>
            <consortium name="Aspergillus luchuensis mut. kawachii IFO 4304 genome sequencing consortium"/>
            <person name="Kazuki M."/>
            <person name="Futagami T."/>
        </authorList>
    </citation>
    <scope>NUCLEOTIDE SEQUENCE</scope>
    <source>
        <strain evidence="2">IFO 4308</strain>
    </source>
</reference>
<accession>A0A7R8A8W0</accession>
<reference evidence="2" key="2">
    <citation type="submission" date="2021-02" db="EMBL/GenBank/DDBJ databases">
        <title>Aspergillus luchuensis mut. kawachii IFO 4304 genome sequence.</title>
        <authorList>
            <person name="Mori K."/>
            <person name="Kadooka C."/>
            <person name="Goto M."/>
            <person name="Futagami T."/>
        </authorList>
    </citation>
    <scope>NUCLEOTIDE SEQUENCE</scope>
    <source>
        <strain evidence="2">IFO 4308</strain>
    </source>
</reference>
<dbReference type="KEGG" id="aluc:AKAW2_20740A"/>
<dbReference type="Pfam" id="PF19834">
    <property type="entry name" value="DUF6314"/>
    <property type="match status" value="2"/>
</dbReference>
<dbReference type="InterPro" id="IPR045632">
    <property type="entry name" value="DUF6314"/>
</dbReference>
<dbReference type="Proteomes" id="UP000661280">
    <property type="component" value="Chromosome 2"/>
</dbReference>
<proteinExistence type="predicted"/>
<evidence type="ECO:0000256" key="1">
    <source>
        <dbReference type="SAM" id="MobiDB-lite"/>
    </source>
</evidence>
<evidence type="ECO:0000313" key="2">
    <source>
        <dbReference type="EMBL" id="BCR95800.1"/>
    </source>
</evidence>
<dbReference type="GeneID" id="64957125"/>
<organism evidence="2 3">
    <name type="scientific">Aspergillus kawachii</name>
    <name type="common">White koji mold</name>
    <name type="synonym">Aspergillus awamori var. kawachi</name>
    <dbReference type="NCBI Taxonomy" id="1069201"/>
    <lineage>
        <taxon>Eukaryota</taxon>
        <taxon>Fungi</taxon>
        <taxon>Dikarya</taxon>
        <taxon>Ascomycota</taxon>
        <taxon>Pezizomycotina</taxon>
        <taxon>Eurotiomycetes</taxon>
        <taxon>Eurotiomycetidae</taxon>
        <taxon>Eurotiales</taxon>
        <taxon>Aspergillaceae</taxon>
        <taxon>Aspergillus</taxon>
        <taxon>Aspergillus subgen. Circumdati</taxon>
    </lineage>
</organism>
<gene>
    <name evidence="2" type="ORF">AKAW2_20740A</name>
</gene>
<feature type="region of interest" description="Disordered" evidence="1">
    <location>
        <begin position="45"/>
        <end position="69"/>
    </location>
</feature>
<keyword evidence="3" id="KW-1185">Reference proteome</keyword>
<protein>
    <submittedName>
        <fullName evidence="2">Uncharacterized protein</fullName>
    </submittedName>
</protein>
<sequence length="248" mass="26781">MTTSTPAPTMPPNLNLQTLFTSLSTKNWTLLRVLKSANPHDINGNLHGTASFTSLPDTTTTTTQDPPAPQRQLLYTETGTLPPHIGHNLQWKKSYIWRLKSSTATSTATPTSTVKDDLSVWFVKVGDEKVADYLFHGMEFLLDSNESGSGGDEEGDGEEFVSAPVPPSIPGGGGRGGELDTVVVTARGNHLCINDMYRTAYAFRVVKGDGDGDGDGIGEVVSWASRHVVKGPKKDQDIVNYYTVREGV</sequence>
<dbReference type="AlphaFoldDB" id="A0A7R8A8W0"/>
<name>A0A7R8A8W0_ASPKA</name>
<evidence type="ECO:0000313" key="3">
    <source>
        <dbReference type="Proteomes" id="UP000661280"/>
    </source>
</evidence>
<feature type="compositionally biased region" description="Low complexity" evidence="1">
    <location>
        <begin position="49"/>
        <end position="65"/>
    </location>
</feature>